<comment type="similarity">
    <text evidence="6">Belongs to the PINc/VapC protein family.</text>
</comment>
<dbReference type="GO" id="GO:0016787">
    <property type="term" value="F:hydrolase activity"/>
    <property type="evidence" value="ECO:0007669"/>
    <property type="project" value="UniProtKB-KW"/>
</dbReference>
<keyword evidence="2 6" id="KW-0540">Nuclease</keyword>
<sequence length="133" mass="14530">MVVDCSIVGPLALADEPALSERVTDALSHKPLIAPAHWPLEVMNMLHVAERRGRLDRLGRDAAARQIRDLAVTVRTDTGDFAWTEASRLADLHGLTIYDAAYLELAIRLRASLATRDGDLIVAARAENVPVLI</sequence>
<evidence type="ECO:0000256" key="6">
    <source>
        <dbReference type="HAMAP-Rule" id="MF_00265"/>
    </source>
</evidence>
<feature type="domain" description="PIN" evidence="7">
    <location>
        <begin position="2"/>
        <end position="124"/>
    </location>
</feature>
<evidence type="ECO:0000313" key="8">
    <source>
        <dbReference type="EMBL" id="PAX06868.1"/>
    </source>
</evidence>
<evidence type="ECO:0000259" key="7">
    <source>
        <dbReference type="Pfam" id="PF01850"/>
    </source>
</evidence>
<gene>
    <name evidence="6" type="primary">vapC</name>
    <name evidence="8" type="ORF">CKY28_12380</name>
</gene>
<keyword evidence="6" id="KW-0800">Toxin</keyword>
<keyword evidence="9" id="KW-1185">Reference proteome</keyword>
<keyword evidence="5 6" id="KW-0460">Magnesium</keyword>
<dbReference type="GO" id="GO:0004540">
    <property type="term" value="F:RNA nuclease activity"/>
    <property type="evidence" value="ECO:0007669"/>
    <property type="project" value="InterPro"/>
</dbReference>
<proteinExistence type="inferred from homology"/>
<name>A0A2A2SC86_9SPHN</name>
<evidence type="ECO:0000256" key="5">
    <source>
        <dbReference type="ARBA" id="ARBA00022842"/>
    </source>
</evidence>
<dbReference type="SUPFAM" id="SSF88723">
    <property type="entry name" value="PIN domain-like"/>
    <property type="match status" value="1"/>
</dbReference>
<keyword evidence="1 6" id="KW-1277">Toxin-antitoxin system</keyword>
<evidence type="ECO:0000256" key="1">
    <source>
        <dbReference type="ARBA" id="ARBA00022649"/>
    </source>
</evidence>
<dbReference type="Proteomes" id="UP000218151">
    <property type="component" value="Unassembled WGS sequence"/>
</dbReference>
<evidence type="ECO:0000313" key="9">
    <source>
        <dbReference type="Proteomes" id="UP000218151"/>
    </source>
</evidence>
<organism evidence="8 9">
    <name type="scientific">Sphingomonas lenta</name>
    <dbReference type="NCBI Taxonomy" id="1141887"/>
    <lineage>
        <taxon>Bacteria</taxon>
        <taxon>Pseudomonadati</taxon>
        <taxon>Pseudomonadota</taxon>
        <taxon>Alphaproteobacteria</taxon>
        <taxon>Sphingomonadales</taxon>
        <taxon>Sphingomonadaceae</taxon>
        <taxon>Sphingomonas</taxon>
    </lineage>
</organism>
<dbReference type="GO" id="GO:0090729">
    <property type="term" value="F:toxin activity"/>
    <property type="evidence" value="ECO:0007669"/>
    <property type="project" value="UniProtKB-KW"/>
</dbReference>
<feature type="binding site" evidence="6">
    <location>
        <position position="99"/>
    </location>
    <ligand>
        <name>Mg(2+)</name>
        <dbReference type="ChEBI" id="CHEBI:18420"/>
    </ligand>
</feature>
<dbReference type="GO" id="GO:0000287">
    <property type="term" value="F:magnesium ion binding"/>
    <property type="evidence" value="ECO:0007669"/>
    <property type="project" value="UniProtKB-UniRule"/>
</dbReference>
<dbReference type="EC" id="3.1.-.-" evidence="6"/>
<comment type="caution">
    <text evidence="8">The sequence shown here is derived from an EMBL/GenBank/DDBJ whole genome shotgun (WGS) entry which is preliminary data.</text>
</comment>
<dbReference type="EMBL" id="NSLI01000004">
    <property type="protein sequence ID" value="PAX06868.1"/>
    <property type="molecule type" value="Genomic_DNA"/>
</dbReference>
<dbReference type="PANTHER" id="PTHR35901:SF1">
    <property type="entry name" value="EXONUCLEASE VAPC9"/>
    <property type="match status" value="1"/>
</dbReference>
<feature type="binding site" evidence="6">
    <location>
        <position position="4"/>
    </location>
    <ligand>
        <name>Mg(2+)</name>
        <dbReference type="ChEBI" id="CHEBI:18420"/>
    </ligand>
</feature>
<dbReference type="HAMAP" id="MF_00265">
    <property type="entry name" value="VapC_Nob1"/>
    <property type="match status" value="1"/>
</dbReference>
<evidence type="ECO:0000256" key="4">
    <source>
        <dbReference type="ARBA" id="ARBA00022801"/>
    </source>
</evidence>
<evidence type="ECO:0000256" key="3">
    <source>
        <dbReference type="ARBA" id="ARBA00022723"/>
    </source>
</evidence>
<comment type="function">
    <text evidence="6">Toxic component of a toxin-antitoxin (TA) system. An RNase.</text>
</comment>
<accession>A0A2A2SC86</accession>
<evidence type="ECO:0000256" key="2">
    <source>
        <dbReference type="ARBA" id="ARBA00022722"/>
    </source>
</evidence>
<keyword evidence="3 6" id="KW-0479">Metal-binding</keyword>
<comment type="cofactor">
    <cofactor evidence="6">
        <name>Mg(2+)</name>
        <dbReference type="ChEBI" id="CHEBI:18420"/>
    </cofactor>
</comment>
<protein>
    <recommendedName>
        <fullName evidence="6">Ribonuclease VapC</fullName>
        <shortName evidence="6">RNase VapC</shortName>
        <ecNumber evidence="6">3.1.-.-</ecNumber>
    </recommendedName>
    <alternativeName>
        <fullName evidence="6">Toxin VapC</fullName>
    </alternativeName>
</protein>
<dbReference type="InterPro" id="IPR002716">
    <property type="entry name" value="PIN_dom"/>
</dbReference>
<dbReference type="CDD" id="cd09873">
    <property type="entry name" value="PIN_Pae0151-like"/>
    <property type="match status" value="1"/>
</dbReference>
<dbReference type="PANTHER" id="PTHR35901">
    <property type="entry name" value="RIBONUCLEASE VAPC3"/>
    <property type="match status" value="1"/>
</dbReference>
<reference evidence="9" key="1">
    <citation type="submission" date="2017-09" db="EMBL/GenBank/DDBJ databases">
        <authorList>
            <person name="Feng G."/>
            <person name="Zhu H."/>
        </authorList>
    </citation>
    <scope>NUCLEOTIDE SEQUENCE [LARGE SCALE GENOMIC DNA]</scope>
    <source>
        <strain evidence="9">1PNM-20</strain>
    </source>
</reference>
<keyword evidence="4 6" id="KW-0378">Hydrolase</keyword>
<dbReference type="Pfam" id="PF01850">
    <property type="entry name" value="PIN"/>
    <property type="match status" value="1"/>
</dbReference>
<dbReference type="InterPro" id="IPR022907">
    <property type="entry name" value="VapC_family"/>
</dbReference>
<dbReference type="Gene3D" id="3.40.50.1010">
    <property type="entry name" value="5'-nuclease"/>
    <property type="match status" value="1"/>
</dbReference>
<dbReference type="InterPro" id="IPR051619">
    <property type="entry name" value="TypeII_TA_RNase_PINc/VapC"/>
</dbReference>
<dbReference type="InterPro" id="IPR044153">
    <property type="entry name" value="PIN_Pae0151-like"/>
</dbReference>
<dbReference type="InterPro" id="IPR029060">
    <property type="entry name" value="PIN-like_dom_sf"/>
</dbReference>
<dbReference type="AlphaFoldDB" id="A0A2A2SC86"/>